<dbReference type="EC" id="2.7.1.78" evidence="3"/>
<dbReference type="Pfam" id="PF24419">
    <property type="entry name" value="Cupin_NOL9"/>
    <property type="match status" value="1"/>
</dbReference>
<name>G7MGK0_MACMU</name>
<dbReference type="GO" id="GO:0005524">
    <property type="term" value="F:ATP binding"/>
    <property type="evidence" value="ECO:0007669"/>
    <property type="project" value="UniProtKB-KW"/>
</dbReference>
<dbReference type="GO" id="GO:0005730">
    <property type="term" value="C:nucleolus"/>
    <property type="evidence" value="ECO:0007669"/>
    <property type="project" value="UniProtKB-SubCell"/>
</dbReference>
<dbReference type="Pfam" id="PF16575">
    <property type="entry name" value="CLP1_P"/>
    <property type="match status" value="1"/>
</dbReference>
<dbReference type="Proteomes" id="UP000013456">
    <property type="component" value="Chromosome 1"/>
</dbReference>
<evidence type="ECO:0000256" key="4">
    <source>
        <dbReference type="ARBA" id="ARBA00022499"/>
    </source>
</evidence>
<feature type="domain" description="NOL9 C-terminal" evidence="23">
    <location>
        <begin position="442"/>
        <end position="544"/>
    </location>
</feature>
<dbReference type="GO" id="GO:0051734">
    <property type="term" value="F:ATP-dependent polynucleotide 5'-hydroxyl-kinase activity"/>
    <property type="evidence" value="ECO:0007669"/>
    <property type="project" value="UniProtKB-EC"/>
</dbReference>
<dbReference type="GO" id="GO:0006364">
    <property type="term" value="P:rRNA processing"/>
    <property type="evidence" value="ECO:0007669"/>
    <property type="project" value="UniProtKB-KW"/>
</dbReference>
<evidence type="ECO:0000256" key="3">
    <source>
        <dbReference type="ARBA" id="ARBA00012157"/>
    </source>
</evidence>
<comment type="function">
    <text evidence="16">Polynucleotide kinase that can phosphorylate the 5'-hydroxyl groups of single-stranded and double-stranded RNA and DNA substrates. Involved in rRNA processing and its kinase activity is required for the processing of the 32S precursor into 5.8S and 28S rRNAs, more specifically for the generation of the major 5.8S(S) form. Required for the efficient pre-rRNA processing of internal transcribed spacer 2 (ITS2). Associates with LAS1L to form an ITS2 pre-rRNA endonuclease-kinase complex and is responsible for the transport of this complex into the nucleolus.</text>
</comment>
<keyword evidence="13" id="KW-0539">Nucleus</keyword>
<dbReference type="EMBL" id="CM001253">
    <property type="protein sequence ID" value="EHH14275.1"/>
    <property type="molecule type" value="Genomic_DNA"/>
</dbReference>
<evidence type="ECO:0000256" key="17">
    <source>
        <dbReference type="ARBA" id="ARBA00065329"/>
    </source>
</evidence>
<protein>
    <recommendedName>
        <fullName evidence="18">Polynucleotide 5'-hydroxyl-kinase NOL9</fullName>
        <ecNumber evidence="3">2.7.1.78</ecNumber>
    </recommendedName>
    <alternativeName>
        <fullName evidence="19">Nucleolar protein 9</fullName>
    </alternativeName>
</protein>
<evidence type="ECO:0000256" key="20">
    <source>
        <dbReference type="SAM" id="MobiDB-lite"/>
    </source>
</evidence>
<dbReference type="InterPro" id="IPR057573">
    <property type="entry name" value="NOL9_N"/>
</dbReference>
<comment type="catalytic activity">
    <reaction evidence="14">
        <text>a 5'-end dephospho-ribonucleoside-RNA + ATP = a 5'-end 5'-phospho-ribonucleoside-RNA + ADP + H(+)</text>
        <dbReference type="Rhea" id="RHEA:54580"/>
        <dbReference type="Rhea" id="RHEA-COMP:13936"/>
        <dbReference type="Rhea" id="RHEA-COMP:15179"/>
        <dbReference type="ChEBI" id="CHEBI:15378"/>
        <dbReference type="ChEBI" id="CHEBI:30616"/>
        <dbReference type="ChEBI" id="CHEBI:138282"/>
        <dbReference type="ChEBI" id="CHEBI:138284"/>
        <dbReference type="ChEBI" id="CHEBI:456216"/>
        <dbReference type="EC" id="2.7.1.78"/>
    </reaction>
</comment>
<comment type="subunit">
    <text evidence="17">Interacts with PELP1, WDR18 and SENP3. Interacts with LAS1L to form an ITS2 pre-rRNA endonuclease-kinase complex.</text>
</comment>
<evidence type="ECO:0000256" key="13">
    <source>
        <dbReference type="ARBA" id="ARBA00023242"/>
    </source>
</evidence>
<reference evidence="24" key="1">
    <citation type="journal article" date="2011" name="Nat. Biotechnol.">
        <title>Genome sequencing and comparison of two nonhuman primate animal models, the cynomolgus and Chinese rhesus macaques.</title>
        <authorList>
            <person name="Yan G."/>
            <person name="Zhang G."/>
            <person name="Fang X."/>
            <person name="Zhang Y."/>
            <person name="Li C."/>
            <person name="Ling F."/>
            <person name="Cooper D.N."/>
            <person name="Li Q."/>
            <person name="Li Y."/>
            <person name="van Gool A.J."/>
            <person name="Du H."/>
            <person name="Chen J."/>
            <person name="Chen R."/>
            <person name="Zhang P."/>
            <person name="Huang Z."/>
            <person name="Thompson J.R."/>
            <person name="Meng Y."/>
            <person name="Bai Y."/>
            <person name="Wang J."/>
            <person name="Zhuo M."/>
            <person name="Wang T."/>
            <person name="Huang Y."/>
            <person name="Wei L."/>
            <person name="Li J."/>
            <person name="Wang Z."/>
            <person name="Hu H."/>
            <person name="Yang P."/>
            <person name="Le L."/>
            <person name="Stenson P.D."/>
            <person name="Li B."/>
            <person name="Liu X."/>
            <person name="Ball E.V."/>
            <person name="An N."/>
            <person name="Huang Q."/>
            <person name="Zhang Y."/>
            <person name="Fan W."/>
            <person name="Zhang X."/>
            <person name="Li Y."/>
            <person name="Wang W."/>
            <person name="Katze M.G."/>
            <person name="Su B."/>
            <person name="Nielsen R."/>
            <person name="Yang H."/>
            <person name="Wang J."/>
            <person name="Wang X."/>
            <person name="Wang J."/>
        </authorList>
    </citation>
    <scope>NUCLEOTIDE SEQUENCE [LARGE SCALE GENOMIC DNA]</scope>
    <source>
        <strain evidence="24">CR-5</strain>
    </source>
</reference>
<dbReference type="PANTHER" id="PTHR12755:SF3">
    <property type="entry name" value="POLYNUCLEOTIDE 5'-HYDROXYL-KINASE NOL9"/>
    <property type="match status" value="1"/>
</dbReference>
<dbReference type="InterPro" id="IPR045116">
    <property type="entry name" value="Clp1/Grc3"/>
</dbReference>
<evidence type="ECO:0000313" key="24">
    <source>
        <dbReference type="EMBL" id="EHH14275.1"/>
    </source>
</evidence>
<dbReference type="Gene3D" id="3.40.50.300">
    <property type="entry name" value="P-loop containing nucleotide triphosphate hydrolases"/>
    <property type="match status" value="1"/>
</dbReference>
<feature type="region of interest" description="Disordered" evidence="20">
    <location>
        <begin position="578"/>
        <end position="600"/>
    </location>
</feature>
<evidence type="ECO:0000256" key="5">
    <source>
        <dbReference type="ARBA" id="ARBA00022552"/>
    </source>
</evidence>
<keyword evidence="12" id="KW-0007">Acetylation</keyword>
<keyword evidence="11" id="KW-0694">RNA-binding</keyword>
<evidence type="ECO:0000256" key="9">
    <source>
        <dbReference type="ARBA" id="ARBA00022840"/>
    </source>
</evidence>
<keyword evidence="4" id="KW-1017">Isopeptide bond</keyword>
<keyword evidence="9" id="KW-0067">ATP-binding</keyword>
<gene>
    <name evidence="24" type="ORF">EGK_00168</name>
</gene>
<keyword evidence="5" id="KW-0698">rRNA processing</keyword>
<dbReference type="AlphaFoldDB" id="G7MGK0"/>
<feature type="domain" description="Clp1 P-loop" evidence="21">
    <location>
        <begin position="205"/>
        <end position="333"/>
    </location>
</feature>
<feature type="domain" description="NOL9 N-terminal" evidence="22">
    <location>
        <begin position="28"/>
        <end position="146"/>
    </location>
</feature>
<evidence type="ECO:0000256" key="18">
    <source>
        <dbReference type="ARBA" id="ARBA00071212"/>
    </source>
</evidence>
<evidence type="ECO:0000256" key="7">
    <source>
        <dbReference type="ARBA" id="ARBA00022741"/>
    </source>
</evidence>
<evidence type="ECO:0000256" key="1">
    <source>
        <dbReference type="ARBA" id="ARBA00004604"/>
    </source>
</evidence>
<dbReference type="InterPro" id="IPR027417">
    <property type="entry name" value="P-loop_NTPase"/>
</dbReference>
<evidence type="ECO:0000256" key="8">
    <source>
        <dbReference type="ARBA" id="ARBA00022777"/>
    </source>
</evidence>
<evidence type="ECO:0000256" key="16">
    <source>
        <dbReference type="ARBA" id="ARBA00055967"/>
    </source>
</evidence>
<comment type="subcellular location">
    <subcellularLocation>
        <location evidence="1">Nucleus</location>
        <location evidence="1">Nucleolus</location>
    </subcellularLocation>
</comment>
<keyword evidence="7" id="KW-0547">Nucleotide-binding</keyword>
<evidence type="ECO:0000256" key="19">
    <source>
        <dbReference type="ARBA" id="ARBA00082319"/>
    </source>
</evidence>
<evidence type="ECO:0000256" key="15">
    <source>
        <dbReference type="ARBA" id="ARBA00044673"/>
    </source>
</evidence>
<dbReference type="FunFam" id="3.40.50.300:FF:001243">
    <property type="entry name" value="Nucleolar protein 9"/>
    <property type="match status" value="1"/>
</dbReference>
<proteinExistence type="inferred from homology"/>
<evidence type="ECO:0000256" key="2">
    <source>
        <dbReference type="ARBA" id="ARBA00011003"/>
    </source>
</evidence>
<dbReference type="PANTHER" id="PTHR12755">
    <property type="entry name" value="CLEAVAGE/POLYADENYLATION FACTOR IA SUBUNIT CLP1P"/>
    <property type="match status" value="1"/>
</dbReference>
<dbReference type="InterPro" id="IPR032319">
    <property type="entry name" value="CLP1_P"/>
</dbReference>
<evidence type="ECO:0000259" key="22">
    <source>
        <dbReference type="Pfam" id="PF24419"/>
    </source>
</evidence>
<dbReference type="Pfam" id="PF25467">
    <property type="entry name" value="NOL9_C"/>
    <property type="match status" value="1"/>
</dbReference>
<keyword evidence="10" id="KW-0832">Ubl conjugation</keyword>
<comment type="similarity">
    <text evidence="2">Belongs to the Clp1 family. NOL9/GRC3 subfamily.</text>
</comment>
<evidence type="ECO:0000259" key="23">
    <source>
        <dbReference type="Pfam" id="PF25467"/>
    </source>
</evidence>
<sequence>MADSGLLLKRGSCRSTWLRARKARPQLILSRGFTFSGICRVTCLYGQVQVFGFTISQGQPARDIFSVYTHSCLSIHALHYSLPEKSKKELKREARNLLKSHLNLDDRRWSMQNFSLQCSIVLLEHLKTASVNFITSYPGSSYIFVQESPTPQIKPEYLALRSVGIRKEKKRKGLQLTESTLSALEELVSVSCEEVDGCPVILVCGSQDVGKSTFNRYLINQLLNSLPCVDYLECDLGQTEFTPPGCISLLNITEPVLPPFTHLRTPQKMVYYGKPSCKNNYENYIDIIKYVFSAYKRESPLIVNTMGWVSDQGLLLLIDLIRLLSPSHVVQFRCDHSKYMPDLTPQYVDDMDGLYTKSKTKMRNRRFRLAAFADALEFADEEKESPVEFTGHKLIGVYTDFTYRITPRNRESHNKILRDLTILSYLSQLQPPMPKPLSPLHSLTPYQVPFNAVALRITHSDVAPTHILYAVNASWVGLCKIQDDVRGYTNGPILLAQTPICDCLGFGICRGIDMEKRLYHILTPVPPEELRTVNCLLVGAIAIPHCVLKCQRGIEGTVPYVTTDYNFKIPGASEKIGAREPEEAHKEKPYRRPKFCRKMK</sequence>
<keyword evidence="8" id="KW-0418">Kinase</keyword>
<organism evidence="24">
    <name type="scientific">Macaca mulatta</name>
    <name type="common">Rhesus macaque</name>
    <dbReference type="NCBI Taxonomy" id="9544"/>
    <lineage>
        <taxon>Eukaryota</taxon>
        <taxon>Metazoa</taxon>
        <taxon>Chordata</taxon>
        <taxon>Craniata</taxon>
        <taxon>Vertebrata</taxon>
        <taxon>Euteleostomi</taxon>
        <taxon>Mammalia</taxon>
        <taxon>Eutheria</taxon>
        <taxon>Euarchontoglires</taxon>
        <taxon>Primates</taxon>
        <taxon>Haplorrhini</taxon>
        <taxon>Catarrhini</taxon>
        <taxon>Cercopithecidae</taxon>
        <taxon>Cercopithecinae</taxon>
        <taxon>Macaca</taxon>
    </lineage>
</organism>
<evidence type="ECO:0000256" key="6">
    <source>
        <dbReference type="ARBA" id="ARBA00022679"/>
    </source>
</evidence>
<evidence type="ECO:0000256" key="12">
    <source>
        <dbReference type="ARBA" id="ARBA00022990"/>
    </source>
</evidence>
<comment type="catalytic activity">
    <reaction evidence="15">
        <text>a 5'-end dephospho-2'-deoxyribonucleoside-DNA + ATP = a 5'-end 5'-phospho-2'-deoxyribonucleoside-DNA + ADP + H(+)</text>
        <dbReference type="Rhea" id="RHEA:15669"/>
        <dbReference type="Rhea" id="RHEA-COMP:13180"/>
        <dbReference type="Rhea" id="RHEA-COMP:13184"/>
        <dbReference type="ChEBI" id="CHEBI:15378"/>
        <dbReference type="ChEBI" id="CHEBI:30616"/>
        <dbReference type="ChEBI" id="CHEBI:136412"/>
        <dbReference type="ChEBI" id="CHEBI:136416"/>
        <dbReference type="ChEBI" id="CHEBI:456216"/>
        <dbReference type="EC" id="2.7.1.78"/>
    </reaction>
</comment>
<dbReference type="InterPro" id="IPR057570">
    <property type="entry name" value="NOL9_C"/>
</dbReference>
<feature type="compositionally biased region" description="Basic residues" evidence="20">
    <location>
        <begin position="588"/>
        <end position="600"/>
    </location>
</feature>
<feature type="compositionally biased region" description="Basic and acidic residues" evidence="20">
    <location>
        <begin position="578"/>
        <end position="587"/>
    </location>
</feature>
<accession>G7MGK0</accession>
<evidence type="ECO:0000256" key="10">
    <source>
        <dbReference type="ARBA" id="ARBA00022843"/>
    </source>
</evidence>
<evidence type="ECO:0000256" key="14">
    <source>
        <dbReference type="ARBA" id="ARBA00044641"/>
    </source>
</evidence>
<evidence type="ECO:0000256" key="11">
    <source>
        <dbReference type="ARBA" id="ARBA00022884"/>
    </source>
</evidence>
<keyword evidence="6" id="KW-0808">Transferase</keyword>
<dbReference type="GO" id="GO:0003723">
    <property type="term" value="F:RNA binding"/>
    <property type="evidence" value="ECO:0007669"/>
    <property type="project" value="UniProtKB-KW"/>
</dbReference>
<evidence type="ECO:0000259" key="21">
    <source>
        <dbReference type="Pfam" id="PF16575"/>
    </source>
</evidence>